<dbReference type="Proteomes" id="UP000324222">
    <property type="component" value="Unassembled WGS sequence"/>
</dbReference>
<comment type="caution">
    <text evidence="1">The sequence shown here is derived from an EMBL/GenBank/DDBJ whole genome shotgun (WGS) entry which is preliminary data.</text>
</comment>
<evidence type="ECO:0000313" key="2">
    <source>
        <dbReference type="Proteomes" id="UP000324222"/>
    </source>
</evidence>
<dbReference type="GO" id="GO:0034450">
    <property type="term" value="F:ubiquitin-ubiquitin ligase activity"/>
    <property type="evidence" value="ECO:0007669"/>
    <property type="project" value="TreeGrafter"/>
</dbReference>
<gene>
    <name evidence="1" type="primary">hyd_3</name>
    <name evidence="1" type="ORF">E2C01_101136</name>
</gene>
<proteinExistence type="predicted"/>
<accession>A0A5B7KEV0</accession>
<evidence type="ECO:0000313" key="1">
    <source>
        <dbReference type="EMBL" id="MPD05396.1"/>
    </source>
</evidence>
<dbReference type="AlphaFoldDB" id="A0A5B7KEV0"/>
<name>A0A5B7KEV0_PORTR</name>
<dbReference type="OrthoDB" id="298098at2759"/>
<dbReference type="GO" id="GO:0005737">
    <property type="term" value="C:cytoplasm"/>
    <property type="evidence" value="ECO:0007669"/>
    <property type="project" value="TreeGrafter"/>
</dbReference>
<keyword evidence="2" id="KW-1185">Reference proteome</keyword>
<protein>
    <submittedName>
        <fullName evidence="1">E3 ubiquitin-protein ligase hyd</fullName>
    </submittedName>
</protein>
<dbReference type="PANTHER" id="PTHR46276:SF1">
    <property type="entry name" value="E3 UBIQUITIN-PROTEIN LIGASE UBR5"/>
    <property type="match status" value="1"/>
</dbReference>
<dbReference type="GO" id="GO:0005634">
    <property type="term" value="C:nucleus"/>
    <property type="evidence" value="ECO:0007669"/>
    <property type="project" value="TreeGrafter"/>
</dbReference>
<reference evidence="1 2" key="1">
    <citation type="submission" date="2019-05" db="EMBL/GenBank/DDBJ databases">
        <title>Another draft genome of Portunus trituberculatus and its Hox gene families provides insights of decapod evolution.</title>
        <authorList>
            <person name="Jeong J.-H."/>
            <person name="Song I."/>
            <person name="Kim S."/>
            <person name="Choi T."/>
            <person name="Kim D."/>
            <person name="Ryu S."/>
            <person name="Kim W."/>
        </authorList>
    </citation>
    <scope>NUCLEOTIDE SEQUENCE [LARGE SCALE GENOMIC DNA]</scope>
    <source>
        <tissue evidence="1">Muscle</tissue>
    </source>
</reference>
<sequence>MIADTMVTALINTLIRELHNDSVPGRKQEAEKVVRRFIASVVRIFVILAIEMIPNAGKKKPGSSYTQPLAKCIKVCNLFSILS</sequence>
<dbReference type="GO" id="GO:0000209">
    <property type="term" value="P:protein polyubiquitination"/>
    <property type="evidence" value="ECO:0007669"/>
    <property type="project" value="TreeGrafter"/>
</dbReference>
<dbReference type="EMBL" id="VSRR010145797">
    <property type="protein sequence ID" value="MPD05396.1"/>
    <property type="molecule type" value="Genomic_DNA"/>
</dbReference>
<organism evidence="1 2">
    <name type="scientific">Portunus trituberculatus</name>
    <name type="common">Swimming crab</name>
    <name type="synonym">Neptunus trituberculatus</name>
    <dbReference type="NCBI Taxonomy" id="210409"/>
    <lineage>
        <taxon>Eukaryota</taxon>
        <taxon>Metazoa</taxon>
        <taxon>Ecdysozoa</taxon>
        <taxon>Arthropoda</taxon>
        <taxon>Crustacea</taxon>
        <taxon>Multicrustacea</taxon>
        <taxon>Malacostraca</taxon>
        <taxon>Eumalacostraca</taxon>
        <taxon>Eucarida</taxon>
        <taxon>Decapoda</taxon>
        <taxon>Pleocyemata</taxon>
        <taxon>Brachyura</taxon>
        <taxon>Eubrachyura</taxon>
        <taxon>Portunoidea</taxon>
        <taxon>Portunidae</taxon>
        <taxon>Portuninae</taxon>
        <taxon>Portunus</taxon>
    </lineage>
</organism>
<dbReference type="GO" id="GO:0090263">
    <property type="term" value="P:positive regulation of canonical Wnt signaling pathway"/>
    <property type="evidence" value="ECO:0007669"/>
    <property type="project" value="TreeGrafter"/>
</dbReference>
<dbReference type="PANTHER" id="PTHR46276">
    <property type="entry name" value="E3 UBIQUITIN-PROTEIN LIGASE UBR5"/>
    <property type="match status" value="1"/>
</dbReference>